<dbReference type="EMBL" id="JADIMK010000050">
    <property type="protein sequence ID" value="MBO8455742.1"/>
    <property type="molecule type" value="Genomic_DNA"/>
</dbReference>
<feature type="chain" id="PRO_5038564117" evidence="2">
    <location>
        <begin position="26"/>
        <end position="589"/>
    </location>
</feature>
<dbReference type="CDD" id="cd00118">
    <property type="entry name" value="LysM"/>
    <property type="match status" value="2"/>
</dbReference>
<evidence type="ECO:0000256" key="2">
    <source>
        <dbReference type="SAM" id="SignalP"/>
    </source>
</evidence>
<feature type="region of interest" description="Disordered" evidence="1">
    <location>
        <begin position="213"/>
        <end position="239"/>
    </location>
</feature>
<organism evidence="4 5">
    <name type="scientific">Candidatus Cryptobacteroides intestinigallinarum</name>
    <dbReference type="NCBI Taxonomy" id="2840767"/>
    <lineage>
        <taxon>Bacteria</taxon>
        <taxon>Pseudomonadati</taxon>
        <taxon>Bacteroidota</taxon>
        <taxon>Bacteroidia</taxon>
        <taxon>Bacteroidales</taxon>
        <taxon>Candidatus Cryptobacteroides</taxon>
    </lineage>
</organism>
<feature type="compositionally biased region" description="Low complexity" evidence="1">
    <location>
        <begin position="230"/>
        <end position="239"/>
    </location>
</feature>
<dbReference type="PANTHER" id="PTHR33734">
    <property type="entry name" value="LYSM DOMAIN-CONTAINING GPI-ANCHORED PROTEIN 2"/>
    <property type="match status" value="1"/>
</dbReference>
<proteinExistence type="predicted"/>
<evidence type="ECO:0000313" key="5">
    <source>
        <dbReference type="Proteomes" id="UP000823617"/>
    </source>
</evidence>
<dbReference type="Pfam" id="PF01476">
    <property type="entry name" value="LysM"/>
    <property type="match status" value="2"/>
</dbReference>
<feature type="domain" description="LysM" evidence="3">
    <location>
        <begin position="157"/>
        <end position="200"/>
    </location>
</feature>
<reference evidence="4" key="1">
    <citation type="submission" date="2020-10" db="EMBL/GenBank/DDBJ databases">
        <authorList>
            <person name="Gilroy R."/>
        </authorList>
    </citation>
    <scope>NUCLEOTIDE SEQUENCE</scope>
    <source>
        <strain evidence="4">B1-3475</strain>
    </source>
</reference>
<dbReference type="PANTHER" id="PTHR33734:SF22">
    <property type="entry name" value="MEMBRANE-BOUND LYTIC MUREIN TRANSGLYCOSYLASE D"/>
    <property type="match status" value="1"/>
</dbReference>
<dbReference type="PROSITE" id="PS51782">
    <property type="entry name" value="LYSM"/>
    <property type="match status" value="2"/>
</dbReference>
<feature type="compositionally biased region" description="Basic and acidic residues" evidence="1">
    <location>
        <begin position="213"/>
        <end position="222"/>
    </location>
</feature>
<dbReference type="Gene3D" id="3.40.50.2300">
    <property type="match status" value="2"/>
</dbReference>
<feature type="compositionally biased region" description="Basic and acidic residues" evidence="1">
    <location>
        <begin position="130"/>
        <end position="139"/>
    </location>
</feature>
<gene>
    <name evidence="4" type="ORF">IAC08_05000</name>
</gene>
<name>A0A9D9HKX4_9BACT</name>
<comment type="caution">
    <text evidence="4">The sequence shown here is derived from an EMBL/GenBank/DDBJ whole genome shotgun (WGS) entry which is preliminary data.</text>
</comment>
<dbReference type="AlphaFoldDB" id="A0A9D9HKX4"/>
<evidence type="ECO:0000259" key="3">
    <source>
        <dbReference type="PROSITE" id="PS51782"/>
    </source>
</evidence>
<reference evidence="4" key="2">
    <citation type="journal article" date="2021" name="PeerJ">
        <title>Extensive microbial diversity within the chicken gut microbiome revealed by metagenomics and culture.</title>
        <authorList>
            <person name="Gilroy R."/>
            <person name="Ravi A."/>
            <person name="Getino M."/>
            <person name="Pursley I."/>
            <person name="Horton D.L."/>
            <person name="Alikhan N.F."/>
            <person name="Baker D."/>
            <person name="Gharbi K."/>
            <person name="Hall N."/>
            <person name="Watson M."/>
            <person name="Adriaenssens E.M."/>
            <person name="Foster-Nyarko E."/>
            <person name="Jarju S."/>
            <person name="Secka A."/>
            <person name="Antonio M."/>
            <person name="Oren A."/>
            <person name="Chaudhuri R.R."/>
            <person name="La Ragione R."/>
            <person name="Hildebrand F."/>
            <person name="Pallen M.J."/>
        </authorList>
    </citation>
    <scope>NUCLEOTIDE SEQUENCE</scope>
    <source>
        <strain evidence="4">B1-3475</strain>
    </source>
</reference>
<dbReference type="Proteomes" id="UP000823617">
    <property type="component" value="Unassembled WGS sequence"/>
</dbReference>
<feature type="signal peptide" evidence="2">
    <location>
        <begin position="1"/>
        <end position="25"/>
    </location>
</feature>
<dbReference type="InterPro" id="IPR036779">
    <property type="entry name" value="LysM_dom_sf"/>
</dbReference>
<feature type="compositionally biased region" description="Polar residues" evidence="1">
    <location>
        <begin position="118"/>
        <end position="128"/>
    </location>
</feature>
<protein>
    <submittedName>
        <fullName evidence="4">LysM peptidoglycan-binding domain-containing protein</fullName>
    </submittedName>
</protein>
<feature type="domain" description="LysM" evidence="3">
    <location>
        <begin position="47"/>
        <end position="91"/>
    </location>
</feature>
<feature type="compositionally biased region" description="Basic residues" evidence="1">
    <location>
        <begin position="140"/>
        <end position="149"/>
    </location>
</feature>
<evidence type="ECO:0000313" key="4">
    <source>
        <dbReference type="EMBL" id="MBO8455742.1"/>
    </source>
</evidence>
<dbReference type="SUPFAM" id="SSF54106">
    <property type="entry name" value="LysM domain"/>
    <property type="match status" value="2"/>
</dbReference>
<feature type="compositionally biased region" description="Polar residues" evidence="1">
    <location>
        <begin position="100"/>
        <end position="109"/>
    </location>
</feature>
<keyword evidence="2" id="KW-0732">Signal</keyword>
<dbReference type="GO" id="GO:0008932">
    <property type="term" value="F:lytic endotransglycosylase activity"/>
    <property type="evidence" value="ECO:0007669"/>
    <property type="project" value="TreeGrafter"/>
</dbReference>
<dbReference type="InterPro" id="IPR018392">
    <property type="entry name" value="LysM"/>
</dbReference>
<dbReference type="SUPFAM" id="SSF53822">
    <property type="entry name" value="Periplasmic binding protein-like I"/>
    <property type="match status" value="1"/>
</dbReference>
<dbReference type="Gene3D" id="3.10.350.10">
    <property type="entry name" value="LysM domain"/>
    <property type="match status" value="2"/>
</dbReference>
<sequence length="589" mass="65828">MTYRFFAIMLLSICSLTFFTGTSYGQYPQVPVTISTEKVKIDGKVFYSHIVLEKQTLYSISKAYGVSVQDIYAANPNLETEGLKKNAIILIPDVSQQGKTARAAQTSEGGSKDEVRTTSDTGSSYTEEPSSDKTSDDTRKTRRQAKKDKSKNEDVYLIHTVRWYEDLDVISEKYGVPVDIIIEVNGLSGRKLTNRQKLRIPADLKSYMAERAAAKDGHKEEAAPADEESPSTSFSKTTTTAASDKVSVMMMLPLNATAGNGSESNMDFYSGALIAARKSGLEGTGVDLSVYDVADGTIPMTDNRIAVTDVTIGPVSRTDLTTLLSKVPDDFFVVSPVDPRAESLVDSHRNLIQAPASVYAQYENLASWIKSDRKPDEKLIVIYEKGMREDSESTAAETFLQAAGLQYSSFSYSILEGRNVLTPIKGLMVQGKINRVLVVSESEAFVNDLVRNLNLMVHDNYPIILYGPSKLRSFETIDVEDYHNVRLHLAMSYYVDYDSREVQDFLREYRALCNTEPGPFAFQGYDLMRYFTNMCARYGKSWASHLESEDTVHMLQSDFRFRRYGEGGLENIGIRRIVYGPDYSVKLID</sequence>
<feature type="region of interest" description="Disordered" evidence="1">
    <location>
        <begin position="100"/>
        <end position="151"/>
    </location>
</feature>
<dbReference type="InterPro" id="IPR028082">
    <property type="entry name" value="Peripla_BP_I"/>
</dbReference>
<evidence type="ECO:0000256" key="1">
    <source>
        <dbReference type="SAM" id="MobiDB-lite"/>
    </source>
</evidence>
<dbReference type="SMART" id="SM00257">
    <property type="entry name" value="LysM"/>
    <property type="match status" value="2"/>
</dbReference>
<accession>A0A9D9HKX4</accession>